<comment type="caution">
    <text evidence="2">The sequence shown here is derived from an EMBL/GenBank/DDBJ whole genome shotgun (WGS) entry which is preliminary data.</text>
</comment>
<name>A0A9W4URA2_9PLEO</name>
<evidence type="ECO:0000256" key="1">
    <source>
        <dbReference type="SAM" id="MobiDB-lite"/>
    </source>
</evidence>
<evidence type="ECO:0000313" key="3">
    <source>
        <dbReference type="Proteomes" id="UP001152607"/>
    </source>
</evidence>
<proteinExistence type="predicted"/>
<organism evidence="2 3">
    <name type="scientific">Periconia digitata</name>
    <dbReference type="NCBI Taxonomy" id="1303443"/>
    <lineage>
        <taxon>Eukaryota</taxon>
        <taxon>Fungi</taxon>
        <taxon>Dikarya</taxon>
        <taxon>Ascomycota</taxon>
        <taxon>Pezizomycotina</taxon>
        <taxon>Dothideomycetes</taxon>
        <taxon>Pleosporomycetidae</taxon>
        <taxon>Pleosporales</taxon>
        <taxon>Massarineae</taxon>
        <taxon>Periconiaceae</taxon>
        <taxon>Periconia</taxon>
    </lineage>
</organism>
<accession>A0A9W4URA2</accession>
<reference evidence="2" key="1">
    <citation type="submission" date="2023-01" db="EMBL/GenBank/DDBJ databases">
        <authorList>
            <person name="Van Ghelder C."/>
            <person name="Rancurel C."/>
        </authorList>
    </citation>
    <scope>NUCLEOTIDE SEQUENCE</scope>
    <source>
        <strain evidence="2">CNCM I-4278</strain>
    </source>
</reference>
<keyword evidence="3" id="KW-1185">Reference proteome</keyword>
<feature type="compositionally biased region" description="Low complexity" evidence="1">
    <location>
        <begin position="67"/>
        <end position="80"/>
    </location>
</feature>
<evidence type="ECO:0000313" key="2">
    <source>
        <dbReference type="EMBL" id="CAI6338908.1"/>
    </source>
</evidence>
<feature type="region of interest" description="Disordered" evidence="1">
    <location>
        <begin position="57"/>
        <end position="140"/>
    </location>
</feature>
<sequence length="140" mass="15939">MFIRTAFHSQRYYSLPRASLHNLPLHNLSLQPTTHKPANRLQPWQSLKLALLDATLGPRNLRGVPPRTSRSASKPSLSRSLFRAVVALPPQTALHHPQSRRLRRNLQKPRPHKTRAISQLPLLPLLQQCPHSPPPQKQIP</sequence>
<protein>
    <submittedName>
        <fullName evidence="2">Uncharacterized protein</fullName>
    </submittedName>
</protein>
<dbReference type="EMBL" id="CAOQHR010000008">
    <property type="protein sequence ID" value="CAI6338908.1"/>
    <property type="molecule type" value="Genomic_DNA"/>
</dbReference>
<dbReference type="Proteomes" id="UP001152607">
    <property type="component" value="Unassembled WGS sequence"/>
</dbReference>
<feature type="compositionally biased region" description="Pro residues" evidence="1">
    <location>
        <begin position="131"/>
        <end position="140"/>
    </location>
</feature>
<dbReference type="AlphaFoldDB" id="A0A9W4URA2"/>
<feature type="compositionally biased region" description="Basic residues" evidence="1">
    <location>
        <begin position="97"/>
        <end position="115"/>
    </location>
</feature>
<feature type="compositionally biased region" description="Low complexity" evidence="1">
    <location>
        <begin position="119"/>
        <end position="130"/>
    </location>
</feature>
<gene>
    <name evidence="2" type="ORF">PDIGIT_LOCUS12044</name>
</gene>